<evidence type="ECO:0000313" key="2">
    <source>
        <dbReference type="Proteomes" id="UP000706124"/>
    </source>
</evidence>
<reference evidence="1 2" key="1">
    <citation type="journal article" date="2020" name="bioRxiv">
        <title>Whole genome comparisons of ergot fungi reveals the divergence and evolution of species within the genus Claviceps are the result of varying mechanisms driving genome evolution and host range expansion.</title>
        <authorList>
            <person name="Wyka S.A."/>
            <person name="Mondo S.J."/>
            <person name="Liu M."/>
            <person name="Dettman J."/>
            <person name="Nalam V."/>
            <person name="Broders K.D."/>
        </authorList>
    </citation>
    <scope>NUCLEOTIDE SEQUENCE [LARGE SCALE GENOMIC DNA]</scope>
    <source>
        <strain evidence="1 2">CCC 1485</strain>
    </source>
</reference>
<protein>
    <submittedName>
        <fullName evidence="1">Uncharacterized protein</fullName>
    </submittedName>
</protein>
<gene>
    <name evidence="1" type="ORF">E4U60_004128</name>
</gene>
<proteinExistence type="predicted"/>
<dbReference type="AlphaFoldDB" id="A0A9P7M9M3"/>
<sequence>MRDTVQDKTSWAEHGIHVEPRFVRTLSGRRCCGCCLQHICWCSGVLPFPGTSLPFRIEFPHRIRKHDDEHDDSRRSCSPMLAGRIGYLRWNERSVSPLGEQGD</sequence>
<comment type="caution">
    <text evidence="1">The sequence shown here is derived from an EMBL/GenBank/DDBJ whole genome shotgun (WGS) entry which is preliminary data.</text>
</comment>
<dbReference type="Proteomes" id="UP000706124">
    <property type="component" value="Unassembled WGS sequence"/>
</dbReference>
<dbReference type="OrthoDB" id="10308386at2759"/>
<accession>A0A9P7M9M3</accession>
<evidence type="ECO:0000313" key="1">
    <source>
        <dbReference type="EMBL" id="KAG5934074.1"/>
    </source>
</evidence>
<dbReference type="EMBL" id="SRPO01000331">
    <property type="protein sequence ID" value="KAG5934074.1"/>
    <property type="molecule type" value="Genomic_DNA"/>
</dbReference>
<organism evidence="1 2">
    <name type="scientific">Claviceps pazoutovae</name>
    <dbReference type="NCBI Taxonomy" id="1649127"/>
    <lineage>
        <taxon>Eukaryota</taxon>
        <taxon>Fungi</taxon>
        <taxon>Dikarya</taxon>
        <taxon>Ascomycota</taxon>
        <taxon>Pezizomycotina</taxon>
        <taxon>Sordariomycetes</taxon>
        <taxon>Hypocreomycetidae</taxon>
        <taxon>Hypocreales</taxon>
        <taxon>Clavicipitaceae</taxon>
        <taxon>Claviceps</taxon>
    </lineage>
</organism>
<name>A0A9P7M9M3_9HYPO</name>
<keyword evidence="2" id="KW-1185">Reference proteome</keyword>